<evidence type="ECO:0000256" key="2">
    <source>
        <dbReference type="SAM" id="Phobius"/>
    </source>
</evidence>
<dbReference type="Proteomes" id="UP001208041">
    <property type="component" value="Unassembled WGS sequence"/>
</dbReference>
<feature type="transmembrane region" description="Helical" evidence="2">
    <location>
        <begin position="48"/>
        <end position="67"/>
    </location>
</feature>
<dbReference type="AlphaFoldDB" id="A0AAE3LUR5"/>
<evidence type="ECO:0000313" key="3">
    <source>
        <dbReference type="EMBL" id="MCV6825435.1"/>
    </source>
</evidence>
<evidence type="ECO:0000256" key="1">
    <source>
        <dbReference type="SAM" id="MobiDB-lite"/>
    </source>
</evidence>
<proteinExistence type="predicted"/>
<feature type="transmembrane region" description="Helical" evidence="2">
    <location>
        <begin position="87"/>
        <end position="108"/>
    </location>
</feature>
<name>A0AAE3LUR5_9RHOB</name>
<keyword evidence="4" id="KW-1185">Reference proteome</keyword>
<keyword evidence="2" id="KW-1133">Transmembrane helix</keyword>
<evidence type="ECO:0000313" key="4">
    <source>
        <dbReference type="Proteomes" id="UP001208041"/>
    </source>
</evidence>
<dbReference type="Pfam" id="PF19588">
    <property type="entry name" value="SxtJ"/>
    <property type="match status" value="1"/>
</dbReference>
<feature type="region of interest" description="Disordered" evidence="1">
    <location>
        <begin position="1"/>
        <end position="20"/>
    </location>
</feature>
<comment type="caution">
    <text evidence="3">The sequence shown here is derived from an EMBL/GenBank/DDBJ whole genome shotgun (WGS) entry which is preliminary data.</text>
</comment>
<feature type="transmembrane region" description="Helical" evidence="2">
    <location>
        <begin position="23"/>
        <end position="41"/>
    </location>
</feature>
<organism evidence="3 4">
    <name type="scientific">Halocynthiibacter halioticoli</name>
    <dbReference type="NCBI Taxonomy" id="2986804"/>
    <lineage>
        <taxon>Bacteria</taxon>
        <taxon>Pseudomonadati</taxon>
        <taxon>Pseudomonadota</taxon>
        <taxon>Alphaproteobacteria</taxon>
        <taxon>Rhodobacterales</taxon>
        <taxon>Paracoccaceae</taxon>
        <taxon>Halocynthiibacter</taxon>
    </lineage>
</organism>
<gene>
    <name evidence="3" type="ORF">OH136_12815</name>
</gene>
<feature type="compositionally biased region" description="Basic and acidic residues" evidence="1">
    <location>
        <begin position="1"/>
        <end position="14"/>
    </location>
</feature>
<dbReference type="EMBL" id="JAOYFC010000002">
    <property type="protein sequence ID" value="MCV6825435.1"/>
    <property type="molecule type" value="Genomic_DNA"/>
</dbReference>
<reference evidence="3" key="1">
    <citation type="submission" date="2022-10" db="EMBL/GenBank/DDBJ databases">
        <authorList>
            <person name="Yue Y."/>
        </authorList>
    </citation>
    <scope>NUCLEOTIDE SEQUENCE</scope>
    <source>
        <strain evidence="3">Z654</strain>
    </source>
</reference>
<sequence length="145" mass="16053">MRKSGHEDYTREETNEGPSNRSFGLTVGGILLGLGVLRFLWHGEFGTFTTIMLLAGGPLVLAAFLIPNLLTPLNKAWMALGLLLSKIVSPIVMFLIFCIAFIPTAMVLKIRGYDPMRAKVDPNAKTHWIKREPAGPNPDDMINQF</sequence>
<accession>A0AAE3LUR5</accession>
<keyword evidence="2" id="KW-0812">Transmembrane</keyword>
<dbReference type="RefSeq" id="WP_263954310.1">
    <property type="nucleotide sequence ID" value="NZ_JAOYFC010000002.1"/>
</dbReference>
<keyword evidence="2" id="KW-0472">Membrane</keyword>
<protein>
    <submittedName>
        <fullName evidence="3">SxtJ family membrane protein</fullName>
    </submittedName>
</protein>
<dbReference type="InterPro" id="IPR045781">
    <property type="entry name" value="SxtJ"/>
</dbReference>